<evidence type="ECO:0000313" key="3">
    <source>
        <dbReference type="Proteomes" id="UP000265520"/>
    </source>
</evidence>
<dbReference type="EMBL" id="LXQA010027578">
    <property type="protein sequence ID" value="MCH94548.1"/>
    <property type="molecule type" value="Genomic_DNA"/>
</dbReference>
<organism evidence="2 3">
    <name type="scientific">Trifolium medium</name>
    <dbReference type="NCBI Taxonomy" id="97028"/>
    <lineage>
        <taxon>Eukaryota</taxon>
        <taxon>Viridiplantae</taxon>
        <taxon>Streptophyta</taxon>
        <taxon>Embryophyta</taxon>
        <taxon>Tracheophyta</taxon>
        <taxon>Spermatophyta</taxon>
        <taxon>Magnoliopsida</taxon>
        <taxon>eudicotyledons</taxon>
        <taxon>Gunneridae</taxon>
        <taxon>Pentapetalae</taxon>
        <taxon>rosids</taxon>
        <taxon>fabids</taxon>
        <taxon>Fabales</taxon>
        <taxon>Fabaceae</taxon>
        <taxon>Papilionoideae</taxon>
        <taxon>50 kb inversion clade</taxon>
        <taxon>NPAAA clade</taxon>
        <taxon>Hologalegina</taxon>
        <taxon>IRL clade</taxon>
        <taxon>Trifolieae</taxon>
        <taxon>Trifolium</taxon>
    </lineage>
</organism>
<name>A0A392N6D2_9FABA</name>
<feature type="non-terminal residue" evidence="2">
    <location>
        <position position="62"/>
    </location>
</feature>
<keyword evidence="1" id="KW-0812">Transmembrane</keyword>
<proteinExistence type="predicted"/>
<evidence type="ECO:0000256" key="1">
    <source>
        <dbReference type="SAM" id="Phobius"/>
    </source>
</evidence>
<evidence type="ECO:0000313" key="2">
    <source>
        <dbReference type="EMBL" id="MCH94548.1"/>
    </source>
</evidence>
<comment type="caution">
    <text evidence="2">The sequence shown here is derived from an EMBL/GenBank/DDBJ whole genome shotgun (WGS) entry which is preliminary data.</text>
</comment>
<protein>
    <submittedName>
        <fullName evidence="2">MFS transporter</fullName>
    </submittedName>
</protein>
<sequence length="62" mass="6823">MSGRIMEKLNLYGLSHLFITVFLHNLSTFMVVPAITDVTMAALCPGQDECSLAIYLTGFQQA</sequence>
<reference evidence="2 3" key="1">
    <citation type="journal article" date="2018" name="Front. Plant Sci.">
        <title>Red Clover (Trifolium pratense) and Zigzag Clover (T. medium) - A Picture of Genomic Similarities and Differences.</title>
        <authorList>
            <person name="Dluhosova J."/>
            <person name="Istvanek J."/>
            <person name="Nedelnik J."/>
            <person name="Repkova J."/>
        </authorList>
    </citation>
    <scope>NUCLEOTIDE SEQUENCE [LARGE SCALE GENOMIC DNA]</scope>
    <source>
        <strain evidence="3">cv. 10/8</strain>
        <tissue evidence="2">Leaf</tissue>
    </source>
</reference>
<keyword evidence="1" id="KW-1133">Transmembrane helix</keyword>
<feature type="transmembrane region" description="Helical" evidence="1">
    <location>
        <begin position="12"/>
        <end position="35"/>
    </location>
</feature>
<keyword evidence="1" id="KW-0472">Membrane</keyword>
<dbReference type="Proteomes" id="UP000265520">
    <property type="component" value="Unassembled WGS sequence"/>
</dbReference>
<gene>
    <name evidence="2" type="ORF">A2U01_0015510</name>
</gene>
<dbReference type="AlphaFoldDB" id="A0A392N6D2"/>
<keyword evidence="3" id="KW-1185">Reference proteome</keyword>
<accession>A0A392N6D2</accession>